<dbReference type="AlphaFoldDB" id="A0AAV7UH84"/>
<gene>
    <name evidence="1" type="ORF">NDU88_005151</name>
</gene>
<protein>
    <submittedName>
        <fullName evidence="1">Uncharacterized protein</fullName>
    </submittedName>
</protein>
<comment type="caution">
    <text evidence="1">The sequence shown here is derived from an EMBL/GenBank/DDBJ whole genome shotgun (WGS) entry which is preliminary data.</text>
</comment>
<evidence type="ECO:0000313" key="1">
    <source>
        <dbReference type="EMBL" id="KAJ1188390.1"/>
    </source>
</evidence>
<sequence>MEAVPRLQSVLRAVPLASPWHKLPGGCNKADSQTYVLSPLLSGGVAALCFSNWFQLLISAAAATLYRQGSRRVSFVNAALHAMHFTRHSPSLPIGKPLQTAIS</sequence>
<organism evidence="1 2">
    <name type="scientific">Pleurodeles waltl</name>
    <name type="common">Iberian ribbed newt</name>
    <dbReference type="NCBI Taxonomy" id="8319"/>
    <lineage>
        <taxon>Eukaryota</taxon>
        <taxon>Metazoa</taxon>
        <taxon>Chordata</taxon>
        <taxon>Craniata</taxon>
        <taxon>Vertebrata</taxon>
        <taxon>Euteleostomi</taxon>
        <taxon>Amphibia</taxon>
        <taxon>Batrachia</taxon>
        <taxon>Caudata</taxon>
        <taxon>Salamandroidea</taxon>
        <taxon>Salamandridae</taxon>
        <taxon>Pleurodelinae</taxon>
        <taxon>Pleurodeles</taxon>
    </lineage>
</organism>
<reference evidence="1" key="1">
    <citation type="journal article" date="2022" name="bioRxiv">
        <title>Sequencing and chromosome-scale assembly of the giantPleurodeles waltlgenome.</title>
        <authorList>
            <person name="Brown T."/>
            <person name="Elewa A."/>
            <person name="Iarovenko S."/>
            <person name="Subramanian E."/>
            <person name="Araus A.J."/>
            <person name="Petzold A."/>
            <person name="Susuki M."/>
            <person name="Suzuki K.-i.T."/>
            <person name="Hayashi T."/>
            <person name="Toyoda A."/>
            <person name="Oliveira C."/>
            <person name="Osipova E."/>
            <person name="Leigh N.D."/>
            <person name="Simon A."/>
            <person name="Yun M.H."/>
        </authorList>
    </citation>
    <scope>NUCLEOTIDE SEQUENCE</scope>
    <source>
        <strain evidence="1">20211129_DDA</strain>
        <tissue evidence="1">Liver</tissue>
    </source>
</reference>
<evidence type="ECO:0000313" key="2">
    <source>
        <dbReference type="Proteomes" id="UP001066276"/>
    </source>
</evidence>
<dbReference type="Proteomes" id="UP001066276">
    <property type="component" value="Chromosome 3_1"/>
</dbReference>
<dbReference type="EMBL" id="JANPWB010000005">
    <property type="protein sequence ID" value="KAJ1188390.1"/>
    <property type="molecule type" value="Genomic_DNA"/>
</dbReference>
<name>A0AAV7UH84_PLEWA</name>
<proteinExistence type="predicted"/>
<keyword evidence="2" id="KW-1185">Reference proteome</keyword>
<accession>A0AAV7UH84</accession>